<protein>
    <recommendedName>
        <fullName evidence="2">Retrovirus-related Pol polyprotein from transposon TNT 1-94-like beta-barrel domain-containing protein</fullName>
    </recommendedName>
</protein>
<dbReference type="Pfam" id="PF14223">
    <property type="entry name" value="Retrotran_gag_2"/>
    <property type="match status" value="1"/>
</dbReference>
<dbReference type="EMBL" id="CAMAPF010000941">
    <property type="protein sequence ID" value="CAH9126192.1"/>
    <property type="molecule type" value="Genomic_DNA"/>
</dbReference>
<evidence type="ECO:0000256" key="1">
    <source>
        <dbReference type="SAM" id="MobiDB-lite"/>
    </source>
</evidence>
<keyword evidence="4" id="KW-1185">Reference proteome</keyword>
<reference evidence="3" key="1">
    <citation type="submission" date="2022-07" db="EMBL/GenBank/DDBJ databases">
        <authorList>
            <person name="Macas J."/>
            <person name="Novak P."/>
            <person name="Neumann P."/>
        </authorList>
    </citation>
    <scope>NUCLEOTIDE SEQUENCE</scope>
</reference>
<gene>
    <name evidence="3" type="ORF">CEPIT_LOCUS27338</name>
</gene>
<evidence type="ECO:0000259" key="2">
    <source>
        <dbReference type="Pfam" id="PF22936"/>
    </source>
</evidence>
<dbReference type="Pfam" id="PF22936">
    <property type="entry name" value="Pol_BBD"/>
    <property type="match status" value="1"/>
</dbReference>
<feature type="region of interest" description="Disordered" evidence="1">
    <location>
        <begin position="158"/>
        <end position="185"/>
    </location>
</feature>
<dbReference type="Proteomes" id="UP001152523">
    <property type="component" value="Unassembled WGS sequence"/>
</dbReference>
<comment type="caution">
    <text evidence="3">The sequence shown here is derived from an EMBL/GenBank/DDBJ whole genome shotgun (WGS) entry which is preliminary data.</text>
</comment>
<dbReference type="InterPro" id="IPR054722">
    <property type="entry name" value="PolX-like_BBD"/>
</dbReference>
<feature type="non-terminal residue" evidence="3">
    <location>
        <position position="372"/>
    </location>
</feature>
<dbReference type="AlphaFoldDB" id="A0AAV0ESL0"/>
<dbReference type="PANTHER" id="PTHR47592:SF30">
    <property type="entry name" value="CCHC-TYPE DOMAIN-CONTAINING PROTEIN"/>
    <property type="match status" value="1"/>
</dbReference>
<proteinExistence type="predicted"/>
<evidence type="ECO:0000313" key="4">
    <source>
        <dbReference type="Proteomes" id="UP001152523"/>
    </source>
</evidence>
<feature type="domain" description="Retrovirus-related Pol polyprotein from transposon TNT 1-94-like beta-barrel" evidence="2">
    <location>
        <begin position="256"/>
        <end position="336"/>
    </location>
</feature>
<accession>A0AAV0ESL0</accession>
<evidence type="ECO:0000313" key="3">
    <source>
        <dbReference type="EMBL" id="CAH9126192.1"/>
    </source>
</evidence>
<sequence>MIQKYEKDNKTVRGHLLNHMINNLFDLFVSYKSAKTIWDSLEKKYGADDAGKRKYVVSRWLAFKMEDDKPIMEQVHLYENLCTDVLNEGMKMCDIFQANVLLEKFPPSWAEYRNHLKHKKKDLNLQDLIGYMRTEEANRLKDKLDSISSISAKANLVETGGPSHNTRFKGKGINRQNKNQHKIPKPEGKINKKVVCYVYEVPSHKVFQCSKRQSSGHNNQKKGSSSGVAQASIAEHEDVIAAVVVEANLVDNKIDWILDTGASRHPCANKELFRDFEDATDGECVFMGNSSTTGVLGKGKIMLKLTSGKTLSLSNVLFVPSLRRNLVSGALLNKAGLKLVFEADRVVITRNGDFVGKGYLNGGLFILNVLNV</sequence>
<organism evidence="3 4">
    <name type="scientific">Cuscuta epithymum</name>
    <dbReference type="NCBI Taxonomy" id="186058"/>
    <lineage>
        <taxon>Eukaryota</taxon>
        <taxon>Viridiplantae</taxon>
        <taxon>Streptophyta</taxon>
        <taxon>Embryophyta</taxon>
        <taxon>Tracheophyta</taxon>
        <taxon>Spermatophyta</taxon>
        <taxon>Magnoliopsida</taxon>
        <taxon>eudicotyledons</taxon>
        <taxon>Gunneridae</taxon>
        <taxon>Pentapetalae</taxon>
        <taxon>asterids</taxon>
        <taxon>lamiids</taxon>
        <taxon>Solanales</taxon>
        <taxon>Convolvulaceae</taxon>
        <taxon>Cuscuteae</taxon>
        <taxon>Cuscuta</taxon>
        <taxon>Cuscuta subgen. Cuscuta</taxon>
    </lineage>
</organism>
<dbReference type="PANTHER" id="PTHR47592">
    <property type="entry name" value="PBF68 PROTEIN"/>
    <property type="match status" value="1"/>
</dbReference>
<feature type="compositionally biased region" description="Basic residues" evidence="1">
    <location>
        <begin position="166"/>
        <end position="183"/>
    </location>
</feature>
<name>A0AAV0ESL0_9ASTE</name>